<dbReference type="InterPro" id="IPR002925">
    <property type="entry name" value="Dienelactn_hydro"/>
</dbReference>
<reference evidence="2 3" key="1">
    <citation type="submission" date="2018-04" db="EMBL/GenBank/DDBJ databases">
        <authorList>
            <person name="Huttner S."/>
            <person name="Dainat J."/>
        </authorList>
    </citation>
    <scope>NUCLEOTIDE SEQUENCE [LARGE SCALE GENOMIC DNA]</scope>
</reference>
<evidence type="ECO:0000313" key="3">
    <source>
        <dbReference type="Proteomes" id="UP000289323"/>
    </source>
</evidence>
<dbReference type="SUPFAM" id="SSF53474">
    <property type="entry name" value="alpha/beta-Hydrolases"/>
    <property type="match status" value="1"/>
</dbReference>
<dbReference type="AlphaFoldDB" id="A0A3S4C4V2"/>
<feature type="domain" description="Dienelactone hydrolase" evidence="1">
    <location>
        <begin position="36"/>
        <end position="264"/>
    </location>
</feature>
<dbReference type="PANTHER" id="PTHR17630">
    <property type="entry name" value="DIENELACTONE HYDROLASE"/>
    <property type="match status" value="1"/>
</dbReference>
<proteinExistence type="predicted"/>
<accession>A0A3S4C4V2</accession>
<dbReference type="PANTHER" id="PTHR17630:SF55">
    <property type="entry name" value="DIENELACTONE HYDROLASE FAMILY PROTEIN (AFU_ORTHOLOGUE AFUA_1G01900)"/>
    <property type="match status" value="1"/>
</dbReference>
<name>A0A3S4C4V2_9PEZI</name>
<sequence>MSADTQPRPECCLRASLWEGTPTGSETKLADLPNATYLAKPPASDASAPRVAVLMVHDVFGWTFRNNRLLADAYAREAGADVYLPDFFGGEVVPAEPLLAGRWGDLDLPSFMKRQARDVREPEIVAYARALRARYDRVAAIGFCYGGWAVFRLAADEFVDQATGKPLVDCISAAHPSMLGHPDIEGVSTSVAVQLLAPEHDPVYPVELKQFTFTTLLKKNVPFDYQHFPGVEHGCLVRGDAEKKGERAAMVRGKDAAVAWFRQWLHQE</sequence>
<dbReference type="InterPro" id="IPR029058">
    <property type="entry name" value="AB_hydrolase_fold"/>
</dbReference>
<dbReference type="Pfam" id="PF01738">
    <property type="entry name" value="DLH"/>
    <property type="match status" value="1"/>
</dbReference>
<organism evidence="2 3">
    <name type="scientific">Thermothielavioides terrestris</name>
    <dbReference type="NCBI Taxonomy" id="2587410"/>
    <lineage>
        <taxon>Eukaryota</taxon>
        <taxon>Fungi</taxon>
        <taxon>Dikarya</taxon>
        <taxon>Ascomycota</taxon>
        <taxon>Pezizomycotina</taxon>
        <taxon>Sordariomycetes</taxon>
        <taxon>Sordariomycetidae</taxon>
        <taxon>Sordariales</taxon>
        <taxon>Chaetomiaceae</taxon>
        <taxon>Thermothielavioides</taxon>
    </lineage>
</organism>
<gene>
    <name evidence="2" type="ORF">TT172_LOCUS3844</name>
</gene>
<dbReference type="Proteomes" id="UP000289323">
    <property type="component" value="Unassembled WGS sequence"/>
</dbReference>
<dbReference type="Gene3D" id="3.40.50.1820">
    <property type="entry name" value="alpha/beta hydrolase"/>
    <property type="match status" value="1"/>
</dbReference>
<dbReference type="EMBL" id="OUUZ01000008">
    <property type="protein sequence ID" value="SPQ21425.1"/>
    <property type="molecule type" value="Genomic_DNA"/>
</dbReference>
<evidence type="ECO:0000259" key="1">
    <source>
        <dbReference type="Pfam" id="PF01738"/>
    </source>
</evidence>
<dbReference type="GO" id="GO:0016787">
    <property type="term" value="F:hydrolase activity"/>
    <property type="evidence" value="ECO:0007669"/>
    <property type="project" value="InterPro"/>
</dbReference>
<protein>
    <submittedName>
        <fullName evidence="2">9bae5c9d-7b72-4a33-89f5-ae21fddc4e31</fullName>
    </submittedName>
</protein>
<evidence type="ECO:0000313" key="2">
    <source>
        <dbReference type="EMBL" id="SPQ21425.1"/>
    </source>
</evidence>